<protein>
    <recommendedName>
        <fullName evidence="4">DUF3347 domain-containing protein</fullName>
    </recommendedName>
</protein>
<organism evidence="2 3">
    <name type="scientific">Shewanella algicola</name>
    <dbReference type="NCBI Taxonomy" id="640633"/>
    <lineage>
        <taxon>Bacteria</taxon>
        <taxon>Pseudomonadati</taxon>
        <taxon>Pseudomonadota</taxon>
        <taxon>Gammaproteobacteria</taxon>
        <taxon>Alteromonadales</taxon>
        <taxon>Shewanellaceae</taxon>
        <taxon>Shewanella</taxon>
    </lineage>
</organism>
<comment type="caution">
    <text evidence="2">The sequence shown here is derived from an EMBL/GenBank/DDBJ whole genome shotgun (WGS) entry which is preliminary data.</text>
</comment>
<name>A0A9X1ZA50_9GAMM</name>
<keyword evidence="1" id="KW-0732">Signal</keyword>
<proteinExistence type="predicted"/>
<dbReference type="AlphaFoldDB" id="A0A9X1ZA50"/>
<dbReference type="RefSeq" id="WP_188926215.1">
    <property type="nucleotide sequence ID" value="NZ_BMQI01000042.1"/>
</dbReference>
<feature type="chain" id="PRO_5040965244" description="DUF3347 domain-containing protein" evidence="1">
    <location>
        <begin position="26"/>
        <end position="158"/>
    </location>
</feature>
<evidence type="ECO:0000313" key="3">
    <source>
        <dbReference type="Proteomes" id="UP001139408"/>
    </source>
</evidence>
<evidence type="ECO:0000313" key="2">
    <source>
        <dbReference type="EMBL" id="MCL1106934.1"/>
    </source>
</evidence>
<evidence type="ECO:0000256" key="1">
    <source>
        <dbReference type="SAM" id="SignalP"/>
    </source>
</evidence>
<keyword evidence="3" id="KW-1185">Reference proteome</keyword>
<reference evidence="2" key="1">
    <citation type="submission" date="2022-01" db="EMBL/GenBank/DDBJ databases">
        <title>Whole genome-based taxonomy of the Shewanellaceae.</title>
        <authorList>
            <person name="Martin-Rodriguez A.J."/>
        </authorList>
    </citation>
    <scope>NUCLEOTIDE SEQUENCE</scope>
    <source>
        <strain evidence="2">DSM 23803</strain>
    </source>
</reference>
<dbReference type="EMBL" id="JAKILJ010000045">
    <property type="protein sequence ID" value="MCL1106934.1"/>
    <property type="molecule type" value="Genomic_DNA"/>
</dbReference>
<evidence type="ECO:0008006" key="4">
    <source>
        <dbReference type="Google" id="ProtNLM"/>
    </source>
</evidence>
<gene>
    <name evidence="2" type="ORF">L2749_17025</name>
</gene>
<dbReference type="Proteomes" id="UP001139408">
    <property type="component" value="Unassembled WGS sequence"/>
</dbReference>
<feature type="signal peptide" evidence="1">
    <location>
        <begin position="1"/>
        <end position="25"/>
    </location>
</feature>
<accession>A0A9X1ZA50</accession>
<sequence length="158" mass="18125">MNRFISTVLLAFVAGVIGNTSAAVAEEKEQMDEYHFRLCMMLAERLEDTERKVSNNFTDGKKYSLEANKIMLILLKENDQIEPDREKALTKELDHANKMQEHHERKMKVYEDVLPVYEADFQKTCTNKQVPSALVKKHCSGHSIFLGEFCKAQVKAGQ</sequence>